<reference evidence="1 2" key="1">
    <citation type="submission" date="2015-09" db="EMBL/GenBank/DDBJ databases">
        <title>Draft genome of the parasitic nematode Teladorsagia circumcincta isolate WARC Sus (inbred).</title>
        <authorList>
            <person name="Mitreva M."/>
        </authorList>
    </citation>
    <scope>NUCLEOTIDE SEQUENCE [LARGE SCALE GENOMIC DNA]</scope>
    <source>
        <strain evidence="1 2">S</strain>
    </source>
</reference>
<organism evidence="1 2">
    <name type="scientific">Teladorsagia circumcincta</name>
    <name type="common">Brown stomach worm</name>
    <name type="synonym">Ostertagia circumcincta</name>
    <dbReference type="NCBI Taxonomy" id="45464"/>
    <lineage>
        <taxon>Eukaryota</taxon>
        <taxon>Metazoa</taxon>
        <taxon>Ecdysozoa</taxon>
        <taxon>Nematoda</taxon>
        <taxon>Chromadorea</taxon>
        <taxon>Rhabditida</taxon>
        <taxon>Rhabditina</taxon>
        <taxon>Rhabditomorpha</taxon>
        <taxon>Strongyloidea</taxon>
        <taxon>Trichostrongylidae</taxon>
        <taxon>Teladorsagia</taxon>
    </lineage>
</organism>
<keyword evidence="2" id="KW-1185">Reference proteome</keyword>
<name>A0A2G9THY8_TELCI</name>
<gene>
    <name evidence="1" type="ORF">TELCIR_21078</name>
</gene>
<sequence>MTHLPAQPGHKEIYKALKSGSFAMSQAINKDFVGDIGFLEDFSTAYSSMDNRPSPRRFSNPSDGMSALTTSFTAAIAANANNARHERYAAHIPVNKGDSGSGRQSTVSQDSQQRLVAALLMK</sequence>
<proteinExistence type="predicted"/>
<dbReference type="EMBL" id="KZ365152">
    <property type="protein sequence ID" value="PIO57508.1"/>
    <property type="molecule type" value="Genomic_DNA"/>
</dbReference>
<dbReference type="AlphaFoldDB" id="A0A2G9THY8"/>
<evidence type="ECO:0000313" key="2">
    <source>
        <dbReference type="Proteomes" id="UP000230423"/>
    </source>
</evidence>
<evidence type="ECO:0000313" key="1">
    <source>
        <dbReference type="EMBL" id="PIO57508.1"/>
    </source>
</evidence>
<protein>
    <submittedName>
        <fullName evidence="1">Uncharacterized protein</fullName>
    </submittedName>
</protein>
<accession>A0A2G9THY8</accession>
<dbReference type="Proteomes" id="UP000230423">
    <property type="component" value="Unassembled WGS sequence"/>
</dbReference>